<evidence type="ECO:0000313" key="11">
    <source>
        <dbReference type="EMBL" id="KAG1783084.1"/>
    </source>
</evidence>
<keyword evidence="2" id="KW-0723">Serine/threonine-protein kinase</keyword>
<evidence type="ECO:0000256" key="2">
    <source>
        <dbReference type="ARBA" id="ARBA00022527"/>
    </source>
</evidence>
<evidence type="ECO:0000256" key="8">
    <source>
        <dbReference type="ARBA" id="ARBA00048679"/>
    </source>
</evidence>
<dbReference type="GO" id="GO:0005634">
    <property type="term" value="C:nucleus"/>
    <property type="evidence" value="ECO:0007669"/>
    <property type="project" value="TreeGrafter"/>
</dbReference>
<evidence type="ECO:0000256" key="5">
    <source>
        <dbReference type="ARBA" id="ARBA00022777"/>
    </source>
</evidence>
<keyword evidence="5" id="KW-0418">Kinase</keyword>
<dbReference type="EMBL" id="JABBWD010000002">
    <property type="protein sequence ID" value="KAG1783084.1"/>
    <property type="molecule type" value="Genomic_DNA"/>
</dbReference>
<dbReference type="PANTHER" id="PTHR24419">
    <property type="entry name" value="INTERLEUKIN-1 RECEPTOR-ASSOCIATED KINASE"/>
    <property type="match status" value="1"/>
</dbReference>
<evidence type="ECO:0000259" key="10">
    <source>
        <dbReference type="SMART" id="SM01331"/>
    </source>
</evidence>
<dbReference type="Gene3D" id="1.10.510.10">
    <property type="entry name" value="Transferase(Phosphotransferase) domain 1"/>
    <property type="match status" value="1"/>
</dbReference>
<sequence length="760" mass="84306">MLSARTKQVFAYGRRGHRIVNVVERNESDAFDSPVKAVRNTAATRQVQRENAIYLSPSPRHRVHGKSKRAHVSPTNSPLGPPKKKAQAKLAVKPKKKTALSKFEAQTPVRQPLTPLRTNGASPTALPPSTHARKKGKAPVKSSPRAALKPTSPIVTLDIIVLDDDGKKLSQERRVSRNDVQINPVTVTASRVGGKGTPKKPAIIAISDSDSDAEEVTVVAKKRLGRIRSVIVISSDDDEPPPKCEIEPTATFSKRQSSFLEVVVPPAPYKLPSPHKPPTVVQKPSPLLPLPPPLPQQQPPVFVPLAPPTTKIRQLTPIRRGQSRAPFQRFFPTPSTPTDADLSLELEQLNISDVTEFEDLSSPQPDCLIPLLSECSQTCPHEFSAFIETFPFDPIVQPAEGDDLDVKFRKIGEASFSEVFGIGDVVLKIIPLRDEEQRITNDLETPAPSDASDVLKEVIVTRAMGEMNSGFIKLLRTYVVRGRYPSLLLDLWDEYNARKGSESIRPDSFGLAQVYAIIVLPNGGPDLEAFTFKNAARSGWHQACSIFWQIATALDQAEDLMAFEHRDLHWGQILVKNVPVRTLSSKKAGRKLGMDDVRFGVKTTVIDLGLSRMETTDAQGSKTYWTPFDEEIFEGEGDYQFDVYRMMKEYNGDSWEGYQPFTNVMWLYYLTQKLLHSKRLKPPATRKKSTAEPTQVASLTGYDEQECYDSLVEINKLLGDCIIATKKGGKGRRKMCVPPSGPRTAGEVVLYGVQKGWMKP</sequence>
<dbReference type="GO" id="GO:0005524">
    <property type="term" value="F:ATP binding"/>
    <property type="evidence" value="ECO:0007669"/>
    <property type="project" value="UniProtKB-KW"/>
</dbReference>
<dbReference type="OrthoDB" id="5327538at2759"/>
<comment type="caution">
    <text evidence="11">The sequence shown here is derived from an EMBL/GenBank/DDBJ whole genome shotgun (WGS) entry which is preliminary data.</text>
</comment>
<dbReference type="GO" id="GO:0072354">
    <property type="term" value="F:histone H3T3 kinase activity"/>
    <property type="evidence" value="ECO:0007669"/>
    <property type="project" value="TreeGrafter"/>
</dbReference>
<gene>
    <name evidence="11" type="ORF">EV702DRAFT_959390</name>
</gene>
<keyword evidence="12" id="KW-1185">Reference proteome</keyword>
<evidence type="ECO:0000256" key="1">
    <source>
        <dbReference type="ARBA" id="ARBA00012513"/>
    </source>
</evidence>
<dbReference type="Pfam" id="PF12330">
    <property type="entry name" value="Haspin_kinase"/>
    <property type="match status" value="1"/>
</dbReference>
<protein>
    <recommendedName>
        <fullName evidence="1">non-specific serine/threonine protein kinase</fullName>
        <ecNumber evidence="1">2.7.11.1</ecNumber>
    </recommendedName>
</protein>
<comment type="catalytic activity">
    <reaction evidence="7">
        <text>L-threonyl-[protein] + ATP = O-phospho-L-threonyl-[protein] + ADP + H(+)</text>
        <dbReference type="Rhea" id="RHEA:46608"/>
        <dbReference type="Rhea" id="RHEA-COMP:11060"/>
        <dbReference type="Rhea" id="RHEA-COMP:11605"/>
        <dbReference type="ChEBI" id="CHEBI:15378"/>
        <dbReference type="ChEBI" id="CHEBI:30013"/>
        <dbReference type="ChEBI" id="CHEBI:30616"/>
        <dbReference type="ChEBI" id="CHEBI:61977"/>
        <dbReference type="ChEBI" id="CHEBI:456216"/>
        <dbReference type="EC" id="2.7.11.1"/>
    </reaction>
</comment>
<evidence type="ECO:0000256" key="7">
    <source>
        <dbReference type="ARBA" id="ARBA00047899"/>
    </source>
</evidence>
<organism evidence="11 12">
    <name type="scientific">Suillus placidus</name>
    <dbReference type="NCBI Taxonomy" id="48579"/>
    <lineage>
        <taxon>Eukaryota</taxon>
        <taxon>Fungi</taxon>
        <taxon>Dikarya</taxon>
        <taxon>Basidiomycota</taxon>
        <taxon>Agaricomycotina</taxon>
        <taxon>Agaricomycetes</taxon>
        <taxon>Agaricomycetidae</taxon>
        <taxon>Boletales</taxon>
        <taxon>Suillineae</taxon>
        <taxon>Suillaceae</taxon>
        <taxon>Suillus</taxon>
    </lineage>
</organism>
<feature type="compositionally biased region" description="Basic residues" evidence="9">
    <location>
        <begin position="82"/>
        <end position="99"/>
    </location>
</feature>
<dbReference type="InterPro" id="IPR011009">
    <property type="entry name" value="Kinase-like_dom_sf"/>
</dbReference>
<name>A0A9P7A5Y7_9AGAM</name>
<evidence type="ECO:0000256" key="4">
    <source>
        <dbReference type="ARBA" id="ARBA00022741"/>
    </source>
</evidence>
<dbReference type="AlphaFoldDB" id="A0A9P7A5Y7"/>
<dbReference type="Gene3D" id="3.30.200.20">
    <property type="entry name" value="Phosphorylase Kinase, domain 1"/>
    <property type="match status" value="1"/>
</dbReference>
<feature type="compositionally biased region" description="Basic residues" evidence="9">
    <location>
        <begin position="59"/>
        <end position="71"/>
    </location>
</feature>
<comment type="catalytic activity">
    <reaction evidence="8">
        <text>L-seryl-[protein] + ATP = O-phospho-L-seryl-[protein] + ADP + H(+)</text>
        <dbReference type="Rhea" id="RHEA:17989"/>
        <dbReference type="Rhea" id="RHEA-COMP:9863"/>
        <dbReference type="Rhea" id="RHEA-COMP:11604"/>
        <dbReference type="ChEBI" id="CHEBI:15378"/>
        <dbReference type="ChEBI" id="CHEBI:29999"/>
        <dbReference type="ChEBI" id="CHEBI:30616"/>
        <dbReference type="ChEBI" id="CHEBI:83421"/>
        <dbReference type="ChEBI" id="CHEBI:456216"/>
        <dbReference type="EC" id="2.7.11.1"/>
    </reaction>
</comment>
<evidence type="ECO:0000256" key="6">
    <source>
        <dbReference type="ARBA" id="ARBA00022840"/>
    </source>
</evidence>
<keyword evidence="4" id="KW-0547">Nucleotide-binding</keyword>
<proteinExistence type="predicted"/>
<dbReference type="GO" id="GO:0005737">
    <property type="term" value="C:cytoplasm"/>
    <property type="evidence" value="ECO:0007669"/>
    <property type="project" value="TreeGrafter"/>
</dbReference>
<keyword evidence="6" id="KW-0067">ATP-binding</keyword>
<accession>A0A9P7A5Y7</accession>
<dbReference type="SUPFAM" id="SSF56112">
    <property type="entry name" value="Protein kinase-like (PK-like)"/>
    <property type="match status" value="1"/>
</dbReference>
<dbReference type="GO" id="GO:0035556">
    <property type="term" value="P:intracellular signal transduction"/>
    <property type="evidence" value="ECO:0007669"/>
    <property type="project" value="TreeGrafter"/>
</dbReference>
<dbReference type="Proteomes" id="UP000714275">
    <property type="component" value="Unassembled WGS sequence"/>
</dbReference>
<dbReference type="EC" id="2.7.11.1" evidence="1"/>
<keyword evidence="3" id="KW-0808">Transferase</keyword>
<feature type="region of interest" description="Disordered" evidence="9">
    <location>
        <begin position="55"/>
        <end position="149"/>
    </location>
</feature>
<feature type="domain" description="Serine/threonine-protein kinase haspin C-terminal" evidence="10">
    <location>
        <begin position="630"/>
        <end position="712"/>
    </location>
</feature>
<dbReference type="InterPro" id="IPR024604">
    <property type="entry name" value="GSG2_C"/>
</dbReference>
<dbReference type="PANTHER" id="PTHR24419:SF18">
    <property type="entry name" value="SERINE_THREONINE-PROTEIN KINASE HASPIN"/>
    <property type="match status" value="1"/>
</dbReference>
<reference evidence="11" key="1">
    <citation type="journal article" date="2020" name="New Phytol.">
        <title>Comparative genomics reveals dynamic genome evolution in host specialist ectomycorrhizal fungi.</title>
        <authorList>
            <person name="Lofgren L.A."/>
            <person name="Nguyen N.H."/>
            <person name="Vilgalys R."/>
            <person name="Ruytinx J."/>
            <person name="Liao H.L."/>
            <person name="Branco S."/>
            <person name="Kuo A."/>
            <person name="LaButti K."/>
            <person name="Lipzen A."/>
            <person name="Andreopoulos W."/>
            <person name="Pangilinan J."/>
            <person name="Riley R."/>
            <person name="Hundley H."/>
            <person name="Na H."/>
            <person name="Barry K."/>
            <person name="Grigoriev I.V."/>
            <person name="Stajich J.E."/>
            <person name="Kennedy P.G."/>
        </authorList>
    </citation>
    <scope>NUCLEOTIDE SEQUENCE</scope>
    <source>
        <strain evidence="11">DOB743</strain>
    </source>
</reference>
<dbReference type="SMART" id="SM01331">
    <property type="entry name" value="DUF3635"/>
    <property type="match status" value="1"/>
</dbReference>
<evidence type="ECO:0000256" key="9">
    <source>
        <dbReference type="SAM" id="MobiDB-lite"/>
    </source>
</evidence>
<evidence type="ECO:0000256" key="3">
    <source>
        <dbReference type="ARBA" id="ARBA00022679"/>
    </source>
</evidence>
<dbReference type="GO" id="GO:0000278">
    <property type="term" value="P:mitotic cell cycle"/>
    <property type="evidence" value="ECO:0007669"/>
    <property type="project" value="TreeGrafter"/>
</dbReference>
<evidence type="ECO:0000313" key="12">
    <source>
        <dbReference type="Proteomes" id="UP000714275"/>
    </source>
</evidence>